<dbReference type="CDD" id="cd17247">
    <property type="entry name" value="RMtype1_S_Eco2747I-TRD2-CR2_like"/>
    <property type="match status" value="1"/>
</dbReference>
<dbReference type="Pfam" id="PF01420">
    <property type="entry name" value="Methylase_S"/>
    <property type="match status" value="2"/>
</dbReference>
<dbReference type="Proteomes" id="UP000066284">
    <property type="component" value="Chromosome 1"/>
</dbReference>
<dbReference type="InterPro" id="IPR000055">
    <property type="entry name" value="Restrct_endonuc_typeI_TRD"/>
</dbReference>
<dbReference type="KEGG" id="nio:NITINOP_1335"/>
<dbReference type="PANTHER" id="PTHR30408:SF12">
    <property type="entry name" value="TYPE I RESTRICTION ENZYME MJAVIII SPECIFICITY SUBUNIT"/>
    <property type="match status" value="1"/>
</dbReference>
<dbReference type="Gene3D" id="1.10.287.1120">
    <property type="entry name" value="Bipartite methylase S protein"/>
    <property type="match status" value="1"/>
</dbReference>
<organism evidence="5 6">
    <name type="scientific">Candidatus Nitrospira inopinata</name>
    <dbReference type="NCBI Taxonomy" id="1715989"/>
    <lineage>
        <taxon>Bacteria</taxon>
        <taxon>Pseudomonadati</taxon>
        <taxon>Nitrospirota</taxon>
        <taxon>Nitrospiria</taxon>
        <taxon>Nitrospirales</taxon>
        <taxon>Nitrospiraceae</taxon>
        <taxon>Nitrospira</taxon>
    </lineage>
</organism>
<evidence type="ECO:0000256" key="1">
    <source>
        <dbReference type="ARBA" id="ARBA00010923"/>
    </source>
</evidence>
<evidence type="ECO:0000313" key="6">
    <source>
        <dbReference type="Proteomes" id="UP000066284"/>
    </source>
</evidence>
<feature type="domain" description="Type I restriction modification DNA specificity" evidence="4">
    <location>
        <begin position="23"/>
        <end position="154"/>
    </location>
</feature>
<evidence type="ECO:0000259" key="4">
    <source>
        <dbReference type="Pfam" id="PF01420"/>
    </source>
</evidence>
<name>A0A0S4KV45_9BACT</name>
<proteinExistence type="inferred from homology"/>
<dbReference type="OrthoDB" id="667970at2"/>
<keyword evidence="3" id="KW-0238">DNA-binding</keyword>
<reference evidence="6" key="1">
    <citation type="submission" date="2015-09" db="EMBL/GenBank/DDBJ databases">
        <authorList>
            <person name="Daims H."/>
        </authorList>
    </citation>
    <scope>NUCLEOTIDE SEQUENCE [LARGE SCALE GENOMIC DNA]</scope>
</reference>
<feature type="domain" description="Type I restriction modification DNA specificity" evidence="4">
    <location>
        <begin position="188"/>
        <end position="363"/>
    </location>
</feature>
<dbReference type="GO" id="GO:0003677">
    <property type="term" value="F:DNA binding"/>
    <property type="evidence" value="ECO:0007669"/>
    <property type="project" value="UniProtKB-KW"/>
</dbReference>
<keyword evidence="2" id="KW-0680">Restriction system</keyword>
<sequence length="403" mass="45776">MTWLAIEFPKALEKTKVGRENQILSSEIKPFGRFPVIDQGQTFIAGYSDDEGKVIHKELPVVIFGDHTRSIKYVDFPFILGADGTKVLKPKAELFETKFFYYALMSLDIPNRGYNRHFTLLKEKTVPRPEKDEQRKIASVLSLVQRAIEQQERLIALTQELKKSLMHKLFTEGLRGERQKQTEIGPVPESWEVKPLGVLAKIGNGSTPKRDNVSYWEDGSIPWLTSGKIHERFITEADEFVTELAAKESHLPCVKPGSLLIAITGQGKTLGNSALVTFETCISQHLAYAQFHTPDIVPEFVLWYFQTRYQHLRSIGQAGGSTKGALTCGYLKTYPVPVPSREEQREIADIFTGLEQKEQVHIHKRRTLNDLFRTLLHQLMTAQIRVHDLDLFEFGLDSEAAVP</sequence>
<evidence type="ECO:0000256" key="3">
    <source>
        <dbReference type="ARBA" id="ARBA00023125"/>
    </source>
</evidence>
<accession>A0A0S4KV45</accession>
<dbReference type="InterPro" id="IPR044946">
    <property type="entry name" value="Restrct_endonuc_typeI_TRD_sf"/>
</dbReference>
<dbReference type="GO" id="GO:0009307">
    <property type="term" value="P:DNA restriction-modification system"/>
    <property type="evidence" value="ECO:0007669"/>
    <property type="project" value="UniProtKB-KW"/>
</dbReference>
<evidence type="ECO:0000313" key="5">
    <source>
        <dbReference type="EMBL" id="CUQ66310.1"/>
    </source>
</evidence>
<dbReference type="InterPro" id="IPR052021">
    <property type="entry name" value="Type-I_RS_S_subunit"/>
</dbReference>
<dbReference type="SUPFAM" id="SSF116734">
    <property type="entry name" value="DNA methylase specificity domain"/>
    <property type="match status" value="2"/>
</dbReference>
<dbReference type="EMBL" id="LN885086">
    <property type="protein sequence ID" value="CUQ66310.1"/>
    <property type="molecule type" value="Genomic_DNA"/>
</dbReference>
<comment type="similarity">
    <text evidence="1">Belongs to the type-I restriction system S methylase family.</text>
</comment>
<gene>
    <name evidence="5" type="ORF">NITINOP_1335</name>
</gene>
<protein>
    <submittedName>
        <fullName evidence="5">Putative Restriction modification system DNA specificity subunit</fullName>
    </submittedName>
</protein>
<dbReference type="PANTHER" id="PTHR30408">
    <property type="entry name" value="TYPE-1 RESTRICTION ENZYME ECOKI SPECIFICITY PROTEIN"/>
    <property type="match status" value="1"/>
</dbReference>
<evidence type="ECO:0000256" key="2">
    <source>
        <dbReference type="ARBA" id="ARBA00022747"/>
    </source>
</evidence>
<dbReference type="REBASE" id="132197">
    <property type="entry name" value="S.NspENR4ORF1334P"/>
</dbReference>
<dbReference type="AlphaFoldDB" id="A0A0S4KV45"/>
<dbReference type="STRING" id="1715989.NITINOP_1335"/>
<keyword evidence="6" id="KW-1185">Reference proteome</keyword>
<dbReference type="Gene3D" id="3.90.220.20">
    <property type="entry name" value="DNA methylase specificity domains"/>
    <property type="match status" value="2"/>
</dbReference>